<dbReference type="CDD" id="cd16454">
    <property type="entry name" value="RING-H2_PA-TM-RING"/>
    <property type="match status" value="1"/>
</dbReference>
<dbReference type="GO" id="GO:0016567">
    <property type="term" value="P:protein ubiquitination"/>
    <property type="evidence" value="ECO:0007669"/>
    <property type="project" value="TreeGrafter"/>
</dbReference>
<evidence type="ECO:0000313" key="7">
    <source>
        <dbReference type="EMBL" id="EPT03544.1"/>
    </source>
</evidence>
<feature type="compositionally biased region" description="Polar residues" evidence="5">
    <location>
        <begin position="112"/>
        <end position="122"/>
    </location>
</feature>
<evidence type="ECO:0000256" key="4">
    <source>
        <dbReference type="PROSITE-ProRule" id="PRU00175"/>
    </source>
</evidence>
<dbReference type="PROSITE" id="PS50089">
    <property type="entry name" value="ZF_RING_2"/>
    <property type="match status" value="1"/>
</dbReference>
<feature type="region of interest" description="Disordered" evidence="5">
    <location>
        <begin position="85"/>
        <end position="159"/>
    </location>
</feature>
<dbReference type="InParanoid" id="S8EJP4"/>
<accession>S8EJP4</accession>
<organism evidence="7 8">
    <name type="scientific">Fomitopsis schrenkii</name>
    <name type="common">Brown rot fungus</name>
    <dbReference type="NCBI Taxonomy" id="2126942"/>
    <lineage>
        <taxon>Eukaryota</taxon>
        <taxon>Fungi</taxon>
        <taxon>Dikarya</taxon>
        <taxon>Basidiomycota</taxon>
        <taxon>Agaricomycotina</taxon>
        <taxon>Agaricomycetes</taxon>
        <taxon>Polyporales</taxon>
        <taxon>Fomitopsis</taxon>
    </lineage>
</organism>
<evidence type="ECO:0000256" key="1">
    <source>
        <dbReference type="ARBA" id="ARBA00022723"/>
    </source>
</evidence>
<dbReference type="EMBL" id="KE504130">
    <property type="protein sequence ID" value="EPT03544.1"/>
    <property type="molecule type" value="Genomic_DNA"/>
</dbReference>
<dbReference type="Pfam" id="PF13639">
    <property type="entry name" value="zf-RING_2"/>
    <property type="match status" value="1"/>
</dbReference>
<sequence>MSSREPMWYCHECRAEMRPLMVPDPHCASCNGTFVEKLENPEDDPRELAHAHDALDDDGLPANMDHFLAYVLFYGLPKQNIQASLHPPLPRNATSQGAQGDWNGGNGLTIRIQGSPNGQSRTMIFGSGNRRDAHDQGNQLPGLSEFLRGSQGRQDNGPGIAGPLMVQYLLAMLGNRPGNGMDDFFPLMGMAEGSENGRWGDYVFNQEALDQIITQMMENPNSGHPVPATEEVMEKLPREVLEEGSPLLEKDCAICKDQFKADAEDEDERIVVTLPCKHPFHEPCIMPWLKSSGTCPVCRYQLVPQPNHHAPGPSPPRGPSSSRPSGAQTSPPGAFPTSSASPPSPTQSPSSSGGSNRSGSNSGGSSLLGSLFGSFTRGGGQPNGPSGNIPGGWSDHVG</sequence>
<evidence type="ECO:0000313" key="8">
    <source>
        <dbReference type="Proteomes" id="UP000015241"/>
    </source>
</evidence>
<dbReference type="GO" id="GO:0008270">
    <property type="term" value="F:zinc ion binding"/>
    <property type="evidence" value="ECO:0007669"/>
    <property type="project" value="UniProtKB-KW"/>
</dbReference>
<dbReference type="InterPro" id="IPR001841">
    <property type="entry name" value="Znf_RING"/>
</dbReference>
<reference evidence="7 8" key="1">
    <citation type="journal article" date="2012" name="Science">
        <title>The Paleozoic origin of enzymatic lignin decomposition reconstructed from 31 fungal genomes.</title>
        <authorList>
            <person name="Floudas D."/>
            <person name="Binder M."/>
            <person name="Riley R."/>
            <person name="Barry K."/>
            <person name="Blanchette R.A."/>
            <person name="Henrissat B."/>
            <person name="Martinez A.T."/>
            <person name="Otillar R."/>
            <person name="Spatafora J.W."/>
            <person name="Yadav J.S."/>
            <person name="Aerts A."/>
            <person name="Benoit I."/>
            <person name="Boyd A."/>
            <person name="Carlson A."/>
            <person name="Copeland A."/>
            <person name="Coutinho P.M."/>
            <person name="de Vries R.P."/>
            <person name="Ferreira P."/>
            <person name="Findley K."/>
            <person name="Foster B."/>
            <person name="Gaskell J."/>
            <person name="Glotzer D."/>
            <person name="Gorecki P."/>
            <person name="Heitman J."/>
            <person name="Hesse C."/>
            <person name="Hori C."/>
            <person name="Igarashi K."/>
            <person name="Jurgens J.A."/>
            <person name="Kallen N."/>
            <person name="Kersten P."/>
            <person name="Kohler A."/>
            <person name="Kuees U."/>
            <person name="Kumar T.K.A."/>
            <person name="Kuo A."/>
            <person name="LaButti K."/>
            <person name="Larrondo L.F."/>
            <person name="Lindquist E."/>
            <person name="Ling A."/>
            <person name="Lombard V."/>
            <person name="Lucas S."/>
            <person name="Lundell T."/>
            <person name="Martin R."/>
            <person name="McLaughlin D.J."/>
            <person name="Morgenstern I."/>
            <person name="Morin E."/>
            <person name="Murat C."/>
            <person name="Nagy L.G."/>
            <person name="Nolan M."/>
            <person name="Ohm R.A."/>
            <person name="Patyshakuliyeva A."/>
            <person name="Rokas A."/>
            <person name="Ruiz-Duenas F.J."/>
            <person name="Sabat G."/>
            <person name="Salamov A."/>
            <person name="Samejima M."/>
            <person name="Schmutz J."/>
            <person name="Slot J.C."/>
            <person name="St John F."/>
            <person name="Stenlid J."/>
            <person name="Sun H."/>
            <person name="Sun S."/>
            <person name="Syed K."/>
            <person name="Tsang A."/>
            <person name="Wiebenga A."/>
            <person name="Young D."/>
            <person name="Pisabarro A."/>
            <person name="Eastwood D.C."/>
            <person name="Martin F."/>
            <person name="Cullen D."/>
            <person name="Grigoriev I.V."/>
            <person name="Hibbett D.S."/>
        </authorList>
    </citation>
    <scope>NUCLEOTIDE SEQUENCE</scope>
    <source>
        <strain evidence="8">FP-58527</strain>
    </source>
</reference>
<proteinExistence type="predicted"/>
<dbReference type="PANTHER" id="PTHR15710:SF243">
    <property type="entry name" value="E3 UBIQUITIN-PROTEIN LIGASE PRAJA-2 ISOFORM X1"/>
    <property type="match status" value="1"/>
</dbReference>
<dbReference type="AlphaFoldDB" id="S8EJP4"/>
<feature type="domain" description="RING-type" evidence="6">
    <location>
        <begin position="252"/>
        <end position="299"/>
    </location>
</feature>
<dbReference type="Gene3D" id="3.30.40.10">
    <property type="entry name" value="Zinc/RING finger domain, C3HC4 (zinc finger)"/>
    <property type="match status" value="1"/>
</dbReference>
<dbReference type="InterPro" id="IPR013083">
    <property type="entry name" value="Znf_RING/FYVE/PHD"/>
</dbReference>
<name>S8EJP4_FOMSC</name>
<dbReference type="SMART" id="SM00184">
    <property type="entry name" value="RING"/>
    <property type="match status" value="1"/>
</dbReference>
<dbReference type="eggNOG" id="KOG0800">
    <property type="taxonomic scope" value="Eukaryota"/>
</dbReference>
<dbReference type="GO" id="GO:0061630">
    <property type="term" value="F:ubiquitin protein ligase activity"/>
    <property type="evidence" value="ECO:0007669"/>
    <property type="project" value="TreeGrafter"/>
</dbReference>
<feature type="compositionally biased region" description="Low complexity" evidence="5">
    <location>
        <begin position="319"/>
        <end position="375"/>
    </location>
</feature>
<dbReference type="HOGENOM" id="CLU_049060_0_0_1"/>
<evidence type="ECO:0000256" key="3">
    <source>
        <dbReference type="ARBA" id="ARBA00022833"/>
    </source>
</evidence>
<keyword evidence="8" id="KW-1185">Reference proteome</keyword>
<keyword evidence="3" id="KW-0862">Zinc</keyword>
<dbReference type="SUPFAM" id="SSF57850">
    <property type="entry name" value="RING/U-box"/>
    <property type="match status" value="1"/>
</dbReference>
<keyword evidence="2 4" id="KW-0863">Zinc-finger</keyword>
<protein>
    <recommendedName>
        <fullName evidence="6">RING-type domain-containing protein</fullName>
    </recommendedName>
</protein>
<feature type="region of interest" description="Disordered" evidence="5">
    <location>
        <begin position="307"/>
        <end position="398"/>
    </location>
</feature>
<keyword evidence="1" id="KW-0479">Metal-binding</keyword>
<gene>
    <name evidence="7" type="ORF">FOMPIDRAFT_1058763</name>
</gene>
<evidence type="ECO:0000256" key="5">
    <source>
        <dbReference type="SAM" id="MobiDB-lite"/>
    </source>
</evidence>
<evidence type="ECO:0000256" key="2">
    <source>
        <dbReference type="ARBA" id="ARBA00022771"/>
    </source>
</evidence>
<evidence type="ECO:0000259" key="6">
    <source>
        <dbReference type="PROSITE" id="PS50089"/>
    </source>
</evidence>
<dbReference type="STRING" id="743788.S8EJP4"/>
<dbReference type="OrthoDB" id="8062037at2759"/>
<dbReference type="GO" id="GO:0005737">
    <property type="term" value="C:cytoplasm"/>
    <property type="evidence" value="ECO:0007669"/>
    <property type="project" value="TreeGrafter"/>
</dbReference>
<dbReference type="Proteomes" id="UP000015241">
    <property type="component" value="Unassembled WGS sequence"/>
</dbReference>
<dbReference type="PANTHER" id="PTHR15710">
    <property type="entry name" value="E3 UBIQUITIN-PROTEIN LIGASE PRAJA"/>
    <property type="match status" value="1"/>
</dbReference>